<evidence type="ECO:0000313" key="6">
    <source>
        <dbReference type="Proteomes" id="UP000617979"/>
    </source>
</evidence>
<evidence type="ECO:0000256" key="3">
    <source>
        <dbReference type="ARBA" id="ARBA00023121"/>
    </source>
</evidence>
<dbReference type="InterPro" id="IPR008628">
    <property type="entry name" value="GPP34-like"/>
</dbReference>
<keyword evidence="6" id="KW-1185">Reference proteome</keyword>
<evidence type="ECO:0000256" key="4">
    <source>
        <dbReference type="ARBA" id="ARBA00023136"/>
    </source>
</evidence>
<gene>
    <name evidence="5" type="ORF">GCM10007416_32650</name>
</gene>
<sequence length="229" mass="26551">MDSQLTLSEEFVLLSLDKRLHRFKINFRTYQETYTAGIVFIELLLDNWIRLDEKGRVQISKDGDSGIPYLDLVLHEVGKASRPKTLKKWVKYFYSRKKRLHAIFNSVVEGLERNKAVQIDKDKLLGVIPKEKLVPDNSQIDLVIERIRAELLEKGKVEHQTIALCFLLAKLKLLRSYFSKHEEKRLKERLEQLQKENPDELKWVQSVRRAVDDLDAALATTIGGAVVTP</sequence>
<dbReference type="InterPro" id="IPR038261">
    <property type="entry name" value="GPP34-like_sf"/>
</dbReference>
<keyword evidence="4" id="KW-0472">Membrane</keyword>
<comment type="subcellular location">
    <subcellularLocation>
        <location evidence="1">Golgi apparatus membrane</location>
        <topology evidence="1">Peripheral membrane protein</topology>
        <orientation evidence="1">Cytoplasmic side</orientation>
    </subcellularLocation>
</comment>
<evidence type="ECO:0000256" key="2">
    <source>
        <dbReference type="ARBA" id="ARBA00023034"/>
    </source>
</evidence>
<organism evidence="5 6">
    <name type="scientific">Kroppenstedtia guangzhouensis</name>
    <dbReference type="NCBI Taxonomy" id="1274356"/>
    <lineage>
        <taxon>Bacteria</taxon>
        <taxon>Bacillati</taxon>
        <taxon>Bacillota</taxon>
        <taxon>Bacilli</taxon>
        <taxon>Bacillales</taxon>
        <taxon>Thermoactinomycetaceae</taxon>
        <taxon>Kroppenstedtia</taxon>
    </lineage>
</organism>
<evidence type="ECO:0000256" key="1">
    <source>
        <dbReference type="ARBA" id="ARBA00004255"/>
    </source>
</evidence>
<name>A0ABQ1H3W4_9BACL</name>
<dbReference type="EMBL" id="BMEX01000022">
    <property type="protein sequence ID" value="GGA56910.1"/>
    <property type="molecule type" value="Genomic_DNA"/>
</dbReference>
<reference evidence="6" key="1">
    <citation type="journal article" date="2019" name="Int. J. Syst. Evol. Microbiol.">
        <title>The Global Catalogue of Microorganisms (GCM) 10K type strain sequencing project: providing services to taxonomists for standard genome sequencing and annotation.</title>
        <authorList>
            <consortium name="The Broad Institute Genomics Platform"/>
            <consortium name="The Broad Institute Genome Sequencing Center for Infectious Disease"/>
            <person name="Wu L."/>
            <person name="Ma J."/>
        </authorList>
    </citation>
    <scope>NUCLEOTIDE SEQUENCE [LARGE SCALE GENOMIC DNA]</scope>
    <source>
        <strain evidence="6">CGMCC 1.12404</strain>
    </source>
</reference>
<accession>A0ABQ1H3W4</accession>
<keyword evidence="3" id="KW-0446">Lipid-binding</keyword>
<dbReference type="Proteomes" id="UP000617979">
    <property type="component" value="Unassembled WGS sequence"/>
</dbReference>
<dbReference type="Gene3D" id="1.10.3630.10">
    <property type="entry name" value="yeast vps74-n-term truncation variant domain like"/>
    <property type="match status" value="1"/>
</dbReference>
<dbReference type="RefSeq" id="WP_188433581.1">
    <property type="nucleotide sequence ID" value="NZ_BMEX01000022.1"/>
</dbReference>
<protein>
    <submittedName>
        <fullName evidence="5">GPP34 family phosphoprotein</fullName>
    </submittedName>
</protein>
<proteinExistence type="predicted"/>
<comment type="caution">
    <text evidence="5">The sequence shown here is derived from an EMBL/GenBank/DDBJ whole genome shotgun (WGS) entry which is preliminary data.</text>
</comment>
<dbReference type="Pfam" id="PF05719">
    <property type="entry name" value="GPP34"/>
    <property type="match status" value="1"/>
</dbReference>
<keyword evidence="2" id="KW-0333">Golgi apparatus</keyword>
<evidence type="ECO:0000313" key="5">
    <source>
        <dbReference type="EMBL" id="GGA56910.1"/>
    </source>
</evidence>